<proteinExistence type="predicted"/>
<sequence>MSGWYLALGLTLGAALGTIAWRHGGLSALSRRPRYLQPYRMPAERAPGQPE</sequence>
<dbReference type="EMBL" id="JAFNME010000001">
    <property type="protein sequence ID" value="MBO1248362.1"/>
    <property type="molecule type" value="Genomic_DNA"/>
</dbReference>
<dbReference type="Proteomes" id="UP000664731">
    <property type="component" value="Unassembled WGS sequence"/>
</dbReference>
<protein>
    <submittedName>
        <fullName evidence="1">Uncharacterized protein</fullName>
    </submittedName>
</protein>
<reference evidence="1" key="1">
    <citation type="submission" date="2021-03" db="EMBL/GenBank/DDBJ databases">
        <title>Comamonas denitrificans.</title>
        <authorList>
            <person name="Finster K."/>
        </authorList>
    </citation>
    <scope>NUCLEOTIDE SEQUENCE</scope>
    <source>
        <strain evidence="1">MM2021_4</strain>
    </source>
</reference>
<gene>
    <name evidence="1" type="ORF">J1777_00705</name>
</gene>
<comment type="caution">
    <text evidence="1">The sequence shown here is derived from an EMBL/GenBank/DDBJ whole genome shotgun (WGS) entry which is preliminary data.</text>
</comment>
<name>A0A939GW99_9BURK</name>
<evidence type="ECO:0000313" key="1">
    <source>
        <dbReference type="EMBL" id="MBO1248362.1"/>
    </source>
</evidence>
<dbReference type="AlphaFoldDB" id="A0A939GW99"/>
<accession>A0A939GW99</accession>
<keyword evidence="2" id="KW-1185">Reference proteome</keyword>
<organism evidence="1 2">
    <name type="scientific">Comamonas denitrificans</name>
    <dbReference type="NCBI Taxonomy" id="117506"/>
    <lineage>
        <taxon>Bacteria</taxon>
        <taxon>Pseudomonadati</taxon>
        <taxon>Pseudomonadota</taxon>
        <taxon>Betaproteobacteria</taxon>
        <taxon>Burkholderiales</taxon>
        <taxon>Comamonadaceae</taxon>
        <taxon>Comamonas</taxon>
    </lineage>
</organism>
<evidence type="ECO:0000313" key="2">
    <source>
        <dbReference type="Proteomes" id="UP000664731"/>
    </source>
</evidence>
<dbReference type="RefSeq" id="WP_207573918.1">
    <property type="nucleotide sequence ID" value="NZ_JAFNME010000001.1"/>
</dbReference>